<gene>
    <name evidence="1" type="ORF">GCM10023322_52350</name>
</gene>
<sequence length="76" mass="8446">MPIYEVELPPPARADEQGQAEFLGLAPSRQTVRRSAPPEWLRSYVEPEPVQIDLIEGAGPRWRRHEQGALSPTASG</sequence>
<proteinExistence type="predicted"/>
<name>A0ABP9S7V3_9ACTN</name>
<keyword evidence="2" id="KW-1185">Reference proteome</keyword>
<dbReference type="EMBL" id="BAABJQ010000017">
    <property type="protein sequence ID" value="GAA5192523.1"/>
    <property type="molecule type" value="Genomic_DNA"/>
</dbReference>
<dbReference type="Proteomes" id="UP001501570">
    <property type="component" value="Unassembled WGS sequence"/>
</dbReference>
<evidence type="ECO:0000313" key="1">
    <source>
        <dbReference type="EMBL" id="GAA5192523.1"/>
    </source>
</evidence>
<evidence type="ECO:0000313" key="2">
    <source>
        <dbReference type="Proteomes" id="UP001501570"/>
    </source>
</evidence>
<accession>A0ABP9S7V3</accession>
<comment type="caution">
    <text evidence="1">The sequence shown here is derived from an EMBL/GenBank/DDBJ whole genome shotgun (WGS) entry which is preliminary data.</text>
</comment>
<reference evidence="2" key="1">
    <citation type="journal article" date="2019" name="Int. J. Syst. Evol. Microbiol.">
        <title>The Global Catalogue of Microorganisms (GCM) 10K type strain sequencing project: providing services to taxonomists for standard genome sequencing and annotation.</title>
        <authorList>
            <consortium name="The Broad Institute Genomics Platform"/>
            <consortium name="The Broad Institute Genome Sequencing Center for Infectious Disease"/>
            <person name="Wu L."/>
            <person name="Ma J."/>
        </authorList>
    </citation>
    <scope>NUCLEOTIDE SEQUENCE [LARGE SCALE GENOMIC DNA]</scope>
    <source>
        <strain evidence="2">JCM 18304</strain>
    </source>
</reference>
<protein>
    <submittedName>
        <fullName evidence="1">Uncharacterized protein</fullName>
    </submittedName>
</protein>
<organism evidence="1 2">
    <name type="scientific">Rugosimonospora acidiphila</name>
    <dbReference type="NCBI Taxonomy" id="556531"/>
    <lineage>
        <taxon>Bacteria</taxon>
        <taxon>Bacillati</taxon>
        <taxon>Actinomycetota</taxon>
        <taxon>Actinomycetes</taxon>
        <taxon>Micromonosporales</taxon>
        <taxon>Micromonosporaceae</taxon>
        <taxon>Rugosimonospora</taxon>
    </lineage>
</organism>